<sequence>MNRTLEMLQIRHRVSWTCQEEGECRKRPGGEKRVAAATTPPGPGIRRRRRSVAFRGVPYWVFVYADQLAEINVSQPSPPPSKW</sequence>
<evidence type="ECO:0000313" key="3">
    <source>
        <dbReference type="Proteomes" id="UP001285908"/>
    </source>
</evidence>
<feature type="compositionally biased region" description="Basic and acidic residues" evidence="1">
    <location>
        <begin position="24"/>
        <end position="34"/>
    </location>
</feature>
<dbReference type="EMBL" id="JAULSX010000001">
    <property type="protein sequence ID" value="KAK3499711.1"/>
    <property type="molecule type" value="Genomic_DNA"/>
</dbReference>
<proteinExistence type="predicted"/>
<protein>
    <submittedName>
        <fullName evidence="2">Uncharacterized protein</fullName>
    </submittedName>
</protein>
<dbReference type="GeneID" id="87872032"/>
<dbReference type="Proteomes" id="UP001285908">
    <property type="component" value="Unassembled WGS sequence"/>
</dbReference>
<comment type="caution">
    <text evidence="2">The sequence shown here is derived from an EMBL/GenBank/DDBJ whole genome shotgun (WGS) entry which is preliminary data.</text>
</comment>
<organism evidence="2 3">
    <name type="scientific">Neurospora hispaniola</name>
    <dbReference type="NCBI Taxonomy" id="588809"/>
    <lineage>
        <taxon>Eukaryota</taxon>
        <taxon>Fungi</taxon>
        <taxon>Dikarya</taxon>
        <taxon>Ascomycota</taxon>
        <taxon>Pezizomycotina</taxon>
        <taxon>Sordariomycetes</taxon>
        <taxon>Sordariomycetidae</taxon>
        <taxon>Sordariales</taxon>
        <taxon>Sordariaceae</taxon>
        <taxon>Neurospora</taxon>
    </lineage>
</organism>
<keyword evidence="3" id="KW-1185">Reference proteome</keyword>
<feature type="region of interest" description="Disordered" evidence="1">
    <location>
        <begin position="24"/>
        <end position="46"/>
    </location>
</feature>
<evidence type="ECO:0000256" key="1">
    <source>
        <dbReference type="SAM" id="MobiDB-lite"/>
    </source>
</evidence>
<dbReference type="RefSeq" id="XP_062697344.1">
    <property type="nucleotide sequence ID" value="XM_062834410.1"/>
</dbReference>
<name>A0AAJ0IH15_9PEZI</name>
<dbReference type="AlphaFoldDB" id="A0AAJ0IH15"/>
<accession>A0AAJ0IH15</accession>
<evidence type="ECO:0000313" key="2">
    <source>
        <dbReference type="EMBL" id="KAK3499711.1"/>
    </source>
</evidence>
<reference evidence="2 3" key="1">
    <citation type="journal article" date="2023" name="Mol. Phylogenet. Evol.">
        <title>Genome-scale phylogeny and comparative genomics of the fungal order Sordariales.</title>
        <authorList>
            <person name="Hensen N."/>
            <person name="Bonometti L."/>
            <person name="Westerberg I."/>
            <person name="Brannstrom I.O."/>
            <person name="Guillou S."/>
            <person name="Cros-Aarteil S."/>
            <person name="Calhoun S."/>
            <person name="Haridas S."/>
            <person name="Kuo A."/>
            <person name="Mondo S."/>
            <person name="Pangilinan J."/>
            <person name="Riley R."/>
            <person name="LaButti K."/>
            <person name="Andreopoulos B."/>
            <person name="Lipzen A."/>
            <person name="Chen C."/>
            <person name="Yan M."/>
            <person name="Daum C."/>
            <person name="Ng V."/>
            <person name="Clum A."/>
            <person name="Steindorff A."/>
            <person name="Ohm R.A."/>
            <person name="Martin F."/>
            <person name="Silar P."/>
            <person name="Natvig D.O."/>
            <person name="Lalanne C."/>
            <person name="Gautier V."/>
            <person name="Ament-Velasquez S.L."/>
            <person name="Kruys A."/>
            <person name="Hutchinson M.I."/>
            <person name="Powell A.J."/>
            <person name="Barry K."/>
            <person name="Miller A.N."/>
            <person name="Grigoriev I.V."/>
            <person name="Debuchy R."/>
            <person name="Gladieux P."/>
            <person name="Hiltunen Thoren M."/>
            <person name="Johannesson H."/>
        </authorList>
    </citation>
    <scope>NUCLEOTIDE SEQUENCE [LARGE SCALE GENOMIC DNA]</scope>
    <source>
        <strain evidence="2 3">FGSC 10403</strain>
    </source>
</reference>
<gene>
    <name evidence="2" type="ORF">B0T23DRAFT_307133</name>
</gene>